<dbReference type="KEGG" id="ndo:DDD_2190"/>
<proteinExistence type="predicted"/>
<dbReference type="STRING" id="592029.DDD_2190"/>
<evidence type="ECO:0000313" key="2">
    <source>
        <dbReference type="Proteomes" id="UP000011173"/>
    </source>
</evidence>
<sequence length="37" mass="4676">MYFRLTIGFPLSRKRDYNHLLRNYDPRKLHQWPVASW</sequence>
<dbReference type="EMBL" id="CP001397">
    <property type="protein sequence ID" value="AGC77317.1"/>
    <property type="molecule type" value="Genomic_DNA"/>
</dbReference>
<protein>
    <submittedName>
        <fullName evidence="1">Uncharacterized protein</fullName>
    </submittedName>
</protein>
<name>L7WAW4_NONDD</name>
<organism evidence="1 2">
    <name type="scientific">Nonlabens dokdonensis (strain DSM 17205 / KCTC 12402 / DSW-6)</name>
    <name type="common">Donghaeana dokdonensis</name>
    <dbReference type="NCBI Taxonomy" id="592029"/>
    <lineage>
        <taxon>Bacteria</taxon>
        <taxon>Pseudomonadati</taxon>
        <taxon>Bacteroidota</taxon>
        <taxon>Flavobacteriia</taxon>
        <taxon>Flavobacteriales</taxon>
        <taxon>Flavobacteriaceae</taxon>
        <taxon>Nonlabens</taxon>
    </lineage>
</organism>
<dbReference type="PATRIC" id="fig|592029.3.peg.2165"/>
<gene>
    <name evidence="1" type="ordered locus">DDD_2190</name>
</gene>
<dbReference type="Proteomes" id="UP000011173">
    <property type="component" value="Chromosome"/>
</dbReference>
<reference evidence="1 2" key="1">
    <citation type="journal article" date="2013" name="Genome Biol. Evol.">
        <title>Genomic makeup of the marine flavobacterium Nonlabens (Donghaeana) dokdonensis DSW-6 and identification of a novel class of rhodopsins.</title>
        <authorList>
            <person name="Kwon S.K."/>
            <person name="Kim B.K."/>
            <person name="Song J.Y."/>
            <person name="Kwak M.J."/>
            <person name="Lee C.H."/>
            <person name="Yoon J.H."/>
            <person name="Oh T.K."/>
            <person name="Kim J.F."/>
        </authorList>
    </citation>
    <scope>NUCLEOTIDE SEQUENCE [LARGE SCALE GENOMIC DNA]</scope>
    <source>
        <strain evidence="2">DSM 17205 / KCTC 12402 / DSW-6</strain>
    </source>
</reference>
<dbReference type="HOGENOM" id="CLU_3346569_0_0_10"/>
<accession>L7WAW4</accession>
<evidence type="ECO:0000313" key="1">
    <source>
        <dbReference type="EMBL" id="AGC77317.1"/>
    </source>
</evidence>
<dbReference type="AlphaFoldDB" id="L7WAW4"/>